<dbReference type="EMBL" id="OU503056">
    <property type="protein sequence ID" value="CAI9785027.1"/>
    <property type="molecule type" value="Genomic_DNA"/>
</dbReference>
<organism evidence="1 2">
    <name type="scientific">Fraxinus pennsylvanica</name>
    <dbReference type="NCBI Taxonomy" id="56036"/>
    <lineage>
        <taxon>Eukaryota</taxon>
        <taxon>Viridiplantae</taxon>
        <taxon>Streptophyta</taxon>
        <taxon>Embryophyta</taxon>
        <taxon>Tracheophyta</taxon>
        <taxon>Spermatophyta</taxon>
        <taxon>Magnoliopsida</taxon>
        <taxon>eudicotyledons</taxon>
        <taxon>Gunneridae</taxon>
        <taxon>Pentapetalae</taxon>
        <taxon>asterids</taxon>
        <taxon>lamiids</taxon>
        <taxon>Lamiales</taxon>
        <taxon>Oleaceae</taxon>
        <taxon>Oleeae</taxon>
        <taxon>Fraxinus</taxon>
    </lineage>
</organism>
<keyword evidence="2" id="KW-1185">Reference proteome</keyword>
<sequence>MSILPLTKVKIGVLLCEQRPREAIDREKELNLYRSRSAPPTVEGSPSVVGGLFNHGGVVGGNSDNSSAFAKYAINKSGNGFMLEEELRSDLAYYLTITRMSIRTQGYHLLCCPRRIGGLHRGYKERIR</sequence>
<protein>
    <submittedName>
        <fullName evidence="1">Uncharacterized protein</fullName>
    </submittedName>
</protein>
<gene>
    <name evidence="1" type="ORF">FPE_LOCUS32457</name>
</gene>
<evidence type="ECO:0000313" key="2">
    <source>
        <dbReference type="Proteomes" id="UP000834106"/>
    </source>
</evidence>
<accession>A0AAD2ABA6</accession>
<reference evidence="1" key="1">
    <citation type="submission" date="2023-05" db="EMBL/GenBank/DDBJ databases">
        <authorList>
            <person name="Huff M."/>
        </authorList>
    </citation>
    <scope>NUCLEOTIDE SEQUENCE</scope>
</reference>
<dbReference type="AlphaFoldDB" id="A0AAD2ABA6"/>
<evidence type="ECO:0000313" key="1">
    <source>
        <dbReference type="EMBL" id="CAI9785027.1"/>
    </source>
</evidence>
<proteinExistence type="predicted"/>
<dbReference type="Proteomes" id="UP000834106">
    <property type="component" value="Chromosome 21"/>
</dbReference>
<name>A0AAD2ABA6_9LAMI</name>